<dbReference type="AlphaFoldDB" id="A0A9D4TMZ5"/>
<feature type="compositionally biased region" description="Low complexity" evidence="1">
    <location>
        <begin position="27"/>
        <end position="37"/>
    </location>
</feature>
<dbReference type="Proteomes" id="UP001055712">
    <property type="component" value="Unassembled WGS sequence"/>
</dbReference>
<dbReference type="EMBL" id="SIDB01000008">
    <property type="protein sequence ID" value="KAI3429839.1"/>
    <property type="molecule type" value="Genomic_DNA"/>
</dbReference>
<accession>A0A9D4TMZ5</accession>
<reference evidence="2" key="2">
    <citation type="submission" date="2020-11" db="EMBL/GenBank/DDBJ databases">
        <authorList>
            <person name="Cecchin M."/>
            <person name="Marcolungo L."/>
            <person name="Rossato M."/>
            <person name="Girolomoni L."/>
            <person name="Cosentino E."/>
            <person name="Cuine S."/>
            <person name="Li-Beisson Y."/>
            <person name="Delledonne M."/>
            <person name="Ballottari M."/>
        </authorList>
    </citation>
    <scope>NUCLEOTIDE SEQUENCE</scope>
    <source>
        <strain evidence="2">211/11P</strain>
        <tissue evidence="2">Whole cell</tissue>
    </source>
</reference>
<evidence type="ECO:0000313" key="3">
    <source>
        <dbReference type="Proteomes" id="UP001055712"/>
    </source>
</evidence>
<gene>
    <name evidence="2" type="ORF">D9Q98_010151</name>
</gene>
<dbReference type="SUPFAM" id="SSF101447">
    <property type="entry name" value="Formin homology 2 domain (FH2 domain)"/>
    <property type="match status" value="1"/>
</dbReference>
<sequence>MRCQPSPYIVRANYESNRQRGTGMGQGQQQQQRNLPVPVAPPPPPPPLPPPPPPPPSQQPPAISKRNLVAGGVLAGALLVGIQLSKGMLTRMRPSRDEAELAAAAARLGIGTTPRPKVQITLDGTVVPIFDEATQRVKALSVLGEDGRQFVVTVDPKLPSRLLVQDRSTSKLYVLQTRVDSVNINNPLAMTKLFQSGWEQKLRPLQ</sequence>
<proteinExistence type="predicted"/>
<protein>
    <submittedName>
        <fullName evidence="2">Uncharacterized protein</fullName>
    </submittedName>
</protein>
<keyword evidence="3" id="KW-1185">Reference proteome</keyword>
<feature type="region of interest" description="Disordered" evidence="1">
    <location>
        <begin position="1"/>
        <end position="63"/>
    </location>
</feature>
<evidence type="ECO:0000313" key="2">
    <source>
        <dbReference type="EMBL" id="KAI3429839.1"/>
    </source>
</evidence>
<evidence type="ECO:0000256" key="1">
    <source>
        <dbReference type="SAM" id="MobiDB-lite"/>
    </source>
</evidence>
<feature type="compositionally biased region" description="Pro residues" evidence="1">
    <location>
        <begin position="38"/>
        <end position="59"/>
    </location>
</feature>
<organism evidence="2 3">
    <name type="scientific">Chlorella vulgaris</name>
    <name type="common">Green alga</name>
    <dbReference type="NCBI Taxonomy" id="3077"/>
    <lineage>
        <taxon>Eukaryota</taxon>
        <taxon>Viridiplantae</taxon>
        <taxon>Chlorophyta</taxon>
        <taxon>core chlorophytes</taxon>
        <taxon>Trebouxiophyceae</taxon>
        <taxon>Chlorellales</taxon>
        <taxon>Chlorellaceae</taxon>
        <taxon>Chlorella clade</taxon>
        <taxon>Chlorella</taxon>
    </lineage>
</organism>
<comment type="caution">
    <text evidence="2">The sequence shown here is derived from an EMBL/GenBank/DDBJ whole genome shotgun (WGS) entry which is preliminary data.</text>
</comment>
<name>A0A9D4TMZ5_CHLVU</name>
<dbReference type="OrthoDB" id="515352at2759"/>
<reference evidence="2" key="1">
    <citation type="journal article" date="2019" name="Plant J.">
        <title>Chlorella vulgaris genome assembly and annotation reveals the molecular basis for metabolic acclimation to high light conditions.</title>
        <authorList>
            <person name="Cecchin M."/>
            <person name="Marcolungo L."/>
            <person name="Rossato M."/>
            <person name="Girolomoni L."/>
            <person name="Cosentino E."/>
            <person name="Cuine S."/>
            <person name="Li-Beisson Y."/>
            <person name="Delledonne M."/>
            <person name="Ballottari M."/>
        </authorList>
    </citation>
    <scope>NUCLEOTIDE SEQUENCE</scope>
    <source>
        <strain evidence="2">211/11P</strain>
    </source>
</reference>